<gene>
    <name evidence="2" type="ORF">A3J48_00910</name>
</gene>
<dbReference type="STRING" id="1817832.A3J48_00910"/>
<reference evidence="2 3" key="1">
    <citation type="journal article" date="2016" name="Nat. Commun.">
        <title>Thousands of microbial genomes shed light on interconnected biogeochemical processes in an aquifer system.</title>
        <authorList>
            <person name="Anantharaman K."/>
            <person name="Brown C.T."/>
            <person name="Hug L.A."/>
            <person name="Sharon I."/>
            <person name="Castelle C.J."/>
            <person name="Probst A.J."/>
            <person name="Thomas B.C."/>
            <person name="Singh A."/>
            <person name="Wilkins M.J."/>
            <person name="Karaoz U."/>
            <person name="Brodie E.L."/>
            <person name="Williams K.H."/>
            <person name="Hubbard S.S."/>
            <person name="Banfield J.F."/>
        </authorList>
    </citation>
    <scope>NUCLEOTIDE SEQUENCE [LARGE SCALE GENOMIC DNA]</scope>
</reference>
<dbReference type="AlphaFoldDB" id="A0A1F5P838"/>
<keyword evidence="1" id="KW-0812">Transmembrane</keyword>
<organism evidence="2 3">
    <name type="scientific">Candidatus Doudnabacteria bacterium RIFCSPHIGHO2_02_FULL_46_11</name>
    <dbReference type="NCBI Taxonomy" id="1817832"/>
    <lineage>
        <taxon>Bacteria</taxon>
        <taxon>Candidatus Doudnaibacteriota</taxon>
    </lineage>
</organism>
<evidence type="ECO:0000313" key="3">
    <source>
        <dbReference type="Proteomes" id="UP000176786"/>
    </source>
</evidence>
<dbReference type="EMBL" id="MFES01000020">
    <property type="protein sequence ID" value="OGE85882.1"/>
    <property type="molecule type" value="Genomic_DNA"/>
</dbReference>
<dbReference type="Proteomes" id="UP000176786">
    <property type="component" value="Unassembled WGS sequence"/>
</dbReference>
<keyword evidence="1" id="KW-0472">Membrane</keyword>
<evidence type="ECO:0000256" key="1">
    <source>
        <dbReference type="SAM" id="Phobius"/>
    </source>
</evidence>
<name>A0A1F5P838_9BACT</name>
<keyword evidence="1" id="KW-1133">Transmembrane helix</keyword>
<evidence type="ECO:0000313" key="2">
    <source>
        <dbReference type="EMBL" id="OGE85882.1"/>
    </source>
</evidence>
<protein>
    <submittedName>
        <fullName evidence="2">Uncharacterized protein</fullName>
    </submittedName>
</protein>
<accession>A0A1F5P838</accession>
<comment type="caution">
    <text evidence="2">The sequence shown here is derived from an EMBL/GenBank/DDBJ whole genome shotgun (WGS) entry which is preliminary data.</text>
</comment>
<sequence>MHLQLFDKEITKVIAGYLFKAVLAVILAVVLCLILAKQIEKISASLTEGKKLLILLEQRTEITANLGKDLAIIGQADEKVDQALLPVDEIVKFVGSLESLATENSMTQVLKFGTPQASVQGLEGKPLMATDYEANLTGNALTLAGYLKKFEYISYFTGINSLQITAPAEFGWLGNSSIVVRGKVYTKGE</sequence>
<proteinExistence type="predicted"/>
<feature type="transmembrane region" description="Helical" evidence="1">
    <location>
        <begin position="14"/>
        <end position="36"/>
    </location>
</feature>